<dbReference type="Pfam" id="PF08666">
    <property type="entry name" value="SAF"/>
    <property type="match status" value="1"/>
</dbReference>
<gene>
    <name evidence="3" type="primary">cpaB</name>
    <name evidence="3" type="ORF">FQP90_04510</name>
</gene>
<evidence type="ECO:0000259" key="2">
    <source>
        <dbReference type="SMART" id="SM00858"/>
    </source>
</evidence>
<organism evidence="3 4">
    <name type="scientific">Paenarthrobacter nitroguajacolicus</name>
    <name type="common">Arthrobacter nitroguajacolicus</name>
    <dbReference type="NCBI Taxonomy" id="211146"/>
    <lineage>
        <taxon>Bacteria</taxon>
        <taxon>Bacillati</taxon>
        <taxon>Actinomycetota</taxon>
        <taxon>Actinomycetes</taxon>
        <taxon>Micrococcales</taxon>
        <taxon>Micrococcaceae</taxon>
        <taxon>Paenarthrobacter</taxon>
    </lineage>
</organism>
<sequence>MPHTSPSTLLARSERSAASAARPRVRRSRAHRSVSPGSNVAGGTRNQARGSGHRRGFRRRWTSWIGRNRRLTVALLLCVAAGIVVQQLTPASEQRVSVLVAARDLPTGAVLTASDFTRASMPPDLAISGTLVDAEALVGRQLASPLGKGQAPAESNLLGPGLLTGAPVGTAAVPLRMADPSSIQLLSPGQLVTVVLTAAGSYDESRQSQVLAGPVPVLWTSSQGGKTGEWLGTSDTDGLVVVAADPQQAEKLAGASTQGKLFFVLVNQQ</sequence>
<dbReference type="AlphaFoldDB" id="A0A558H8M2"/>
<feature type="domain" description="SAF" evidence="2">
    <location>
        <begin position="96"/>
        <end position="158"/>
    </location>
</feature>
<dbReference type="NCBIfam" id="TIGR03177">
    <property type="entry name" value="pilus_cpaB"/>
    <property type="match status" value="1"/>
</dbReference>
<protein>
    <submittedName>
        <fullName evidence="3">Flp pilus assembly protein CpaB</fullName>
    </submittedName>
</protein>
<proteinExistence type="predicted"/>
<feature type="compositionally biased region" description="Polar residues" evidence="1">
    <location>
        <begin position="1"/>
        <end position="10"/>
    </location>
</feature>
<dbReference type="Pfam" id="PF16976">
    <property type="entry name" value="RcpC"/>
    <property type="match status" value="1"/>
</dbReference>
<dbReference type="CDD" id="cd11614">
    <property type="entry name" value="SAF_CpaB_FlgA_like"/>
    <property type="match status" value="1"/>
</dbReference>
<dbReference type="InterPro" id="IPR013974">
    <property type="entry name" value="SAF"/>
</dbReference>
<evidence type="ECO:0000313" key="4">
    <source>
        <dbReference type="Proteomes" id="UP000316500"/>
    </source>
</evidence>
<dbReference type="InterPro" id="IPR017592">
    <property type="entry name" value="Pilus_assmbl_Flp-typ_CpaB"/>
</dbReference>
<dbReference type="EMBL" id="VNFK01000003">
    <property type="protein sequence ID" value="TVU65472.1"/>
    <property type="molecule type" value="Genomic_DNA"/>
</dbReference>
<accession>A0A558H8M2</accession>
<dbReference type="SMART" id="SM00858">
    <property type="entry name" value="SAF"/>
    <property type="match status" value="1"/>
</dbReference>
<dbReference type="Proteomes" id="UP000316500">
    <property type="component" value="Unassembled WGS sequence"/>
</dbReference>
<name>A0A558H8M2_PAENT</name>
<dbReference type="RefSeq" id="WP_144648539.1">
    <property type="nucleotide sequence ID" value="NZ_VNFK01000003.1"/>
</dbReference>
<evidence type="ECO:0000313" key="3">
    <source>
        <dbReference type="EMBL" id="TVU65472.1"/>
    </source>
</evidence>
<comment type="caution">
    <text evidence="3">The sequence shown here is derived from an EMBL/GenBank/DDBJ whole genome shotgun (WGS) entry which is preliminary data.</text>
</comment>
<feature type="compositionally biased region" description="Basic residues" evidence="1">
    <location>
        <begin position="23"/>
        <end position="32"/>
    </location>
</feature>
<feature type="region of interest" description="Disordered" evidence="1">
    <location>
        <begin position="1"/>
        <end position="56"/>
    </location>
</feature>
<reference evidence="3 4" key="1">
    <citation type="submission" date="2019-07" db="EMBL/GenBank/DDBJ databases">
        <title>Diversity of Bacteria from Kongsfjorden, Arctic.</title>
        <authorList>
            <person name="Yu Y."/>
        </authorList>
    </citation>
    <scope>NUCLEOTIDE SEQUENCE [LARGE SCALE GENOMIC DNA]</scope>
    <source>
        <strain evidence="3 4">SM1928</strain>
    </source>
</reference>
<dbReference type="OrthoDB" id="3266392at2"/>
<dbReference type="InterPro" id="IPR031571">
    <property type="entry name" value="RcpC_dom"/>
</dbReference>
<evidence type="ECO:0000256" key="1">
    <source>
        <dbReference type="SAM" id="MobiDB-lite"/>
    </source>
</evidence>